<dbReference type="GO" id="GO:0019867">
    <property type="term" value="C:outer membrane"/>
    <property type="evidence" value="ECO:0007669"/>
    <property type="project" value="InterPro"/>
</dbReference>
<keyword evidence="5" id="KW-1185">Reference proteome</keyword>
<dbReference type="InterPro" id="IPR013425">
    <property type="entry name" value="Autotrns_rpt"/>
</dbReference>
<dbReference type="EMBL" id="SMAI01000005">
    <property type="protein sequence ID" value="TCT05225.1"/>
    <property type="molecule type" value="Genomic_DNA"/>
</dbReference>
<dbReference type="SMART" id="SM00869">
    <property type="entry name" value="Autotransporter"/>
    <property type="match status" value="1"/>
</dbReference>
<dbReference type="InterPro" id="IPR005546">
    <property type="entry name" value="Autotransporte_beta"/>
</dbReference>
<dbReference type="SUPFAM" id="SSF103515">
    <property type="entry name" value="Autotransporter"/>
    <property type="match status" value="1"/>
</dbReference>
<accession>A0A4R3M273</accession>
<reference evidence="4 5" key="1">
    <citation type="submission" date="2019-03" db="EMBL/GenBank/DDBJ databases">
        <title>Genomic Encyclopedia of Type Strains, Phase IV (KMG-IV): sequencing the most valuable type-strain genomes for metagenomic binning, comparative biology and taxonomic classification.</title>
        <authorList>
            <person name="Goeker M."/>
        </authorList>
    </citation>
    <scope>NUCLEOTIDE SEQUENCE [LARGE SCALE GENOMIC DNA]</scope>
    <source>
        <strain evidence="4 5">DSM 9035</strain>
    </source>
</reference>
<protein>
    <submittedName>
        <fullName evidence="4">Outer membrane autotransporter protein</fullName>
    </submittedName>
</protein>
<dbReference type="NCBIfam" id="TIGR01414">
    <property type="entry name" value="autotrans_barl"/>
    <property type="match status" value="1"/>
</dbReference>
<keyword evidence="1 2" id="KW-0732">Signal</keyword>
<evidence type="ECO:0000313" key="5">
    <source>
        <dbReference type="Proteomes" id="UP000294664"/>
    </source>
</evidence>
<dbReference type="PROSITE" id="PS51208">
    <property type="entry name" value="AUTOTRANSPORTER"/>
    <property type="match status" value="1"/>
</dbReference>
<dbReference type="SUPFAM" id="SSF51126">
    <property type="entry name" value="Pectin lyase-like"/>
    <property type="match status" value="1"/>
</dbReference>
<organism evidence="4 5">
    <name type="scientific">Aquabacter spiritensis</name>
    <dbReference type="NCBI Taxonomy" id="933073"/>
    <lineage>
        <taxon>Bacteria</taxon>
        <taxon>Pseudomonadati</taxon>
        <taxon>Pseudomonadota</taxon>
        <taxon>Alphaproteobacteria</taxon>
        <taxon>Hyphomicrobiales</taxon>
        <taxon>Xanthobacteraceae</taxon>
        <taxon>Aquabacter</taxon>
    </lineage>
</organism>
<feature type="signal peptide" evidence="2">
    <location>
        <begin position="1"/>
        <end position="23"/>
    </location>
</feature>
<dbReference type="NCBIfam" id="TIGR02601">
    <property type="entry name" value="autotrns_rpt"/>
    <property type="match status" value="1"/>
</dbReference>
<dbReference type="RefSeq" id="WP_165933720.1">
    <property type="nucleotide sequence ID" value="NZ_SMAI01000005.1"/>
</dbReference>
<dbReference type="Pfam" id="PF12951">
    <property type="entry name" value="PATR"/>
    <property type="match status" value="1"/>
</dbReference>
<evidence type="ECO:0000259" key="3">
    <source>
        <dbReference type="PROSITE" id="PS51208"/>
    </source>
</evidence>
<dbReference type="InterPro" id="IPR000326">
    <property type="entry name" value="PAP2/HPO"/>
</dbReference>
<dbReference type="InterPro" id="IPR036938">
    <property type="entry name" value="PAP2/HPO_sf"/>
</dbReference>
<dbReference type="Gene3D" id="1.20.144.10">
    <property type="entry name" value="Phosphatidic acid phosphatase type 2/haloperoxidase"/>
    <property type="match status" value="1"/>
</dbReference>
<dbReference type="Gene3D" id="2.40.128.130">
    <property type="entry name" value="Autotransporter beta-domain"/>
    <property type="match status" value="1"/>
</dbReference>
<dbReference type="Pfam" id="PF03797">
    <property type="entry name" value="Autotransporter"/>
    <property type="match status" value="1"/>
</dbReference>
<dbReference type="Pfam" id="PF01569">
    <property type="entry name" value="PAP2"/>
    <property type="match status" value="1"/>
</dbReference>
<dbReference type="InterPro" id="IPR036709">
    <property type="entry name" value="Autotransporte_beta_dom_sf"/>
</dbReference>
<evidence type="ECO:0000313" key="4">
    <source>
        <dbReference type="EMBL" id="TCT05225.1"/>
    </source>
</evidence>
<feature type="domain" description="Autotransporter" evidence="3">
    <location>
        <begin position="721"/>
        <end position="999"/>
    </location>
</feature>
<dbReference type="InterPro" id="IPR011050">
    <property type="entry name" value="Pectin_lyase_fold/virulence"/>
</dbReference>
<feature type="chain" id="PRO_5020239790" evidence="2">
    <location>
        <begin position="24"/>
        <end position="999"/>
    </location>
</feature>
<dbReference type="AlphaFoldDB" id="A0A4R3M273"/>
<proteinExistence type="predicted"/>
<evidence type="ECO:0000256" key="1">
    <source>
        <dbReference type="ARBA" id="ARBA00022729"/>
    </source>
</evidence>
<comment type="caution">
    <text evidence="4">The sequence shown here is derived from an EMBL/GenBank/DDBJ whole genome shotgun (WGS) entry which is preliminary data.</text>
</comment>
<name>A0A4R3M273_9HYPH</name>
<gene>
    <name evidence="4" type="ORF">EDC64_105257</name>
</gene>
<dbReference type="Proteomes" id="UP000294664">
    <property type="component" value="Unassembled WGS sequence"/>
</dbReference>
<evidence type="ECO:0000256" key="2">
    <source>
        <dbReference type="SAM" id="SignalP"/>
    </source>
</evidence>
<dbReference type="InterPro" id="IPR006315">
    <property type="entry name" value="OM_autotransptr_brl_dom"/>
</dbReference>
<sequence>MTVFALAAGVSLAGLVAARPALAQASFCKTDACVAAQVANQIAVTSTFGTLLQSAEGLALLQRSAAVTTQIYATSTAAQRATAAENAVNVPGKPLGSITAHLWHMADTPISAQMVTWALDETMPGTILADLWGTTGTVRSGAVKDYYQTLDIYKTAYHATDAIVGNPRPFVALPAIGDHPWTTATTPDAAVAIQQEEWSENVGESAFASGHSMRGFITGMYYGMLLPTYWQDMFASAQQYGLSRNILGMHYALDVIGGRIVALETLTQLMRDDPNYASGYTAAFEANRLALTAALGGSAVTPVYAACGANLTACLASGAVPSAATYRAARDQSTWYLTYGLPAVGDTTRAPVVPENAELLFRTRFPYLSDAQIRDVIASTELPSGVPLDNGSGWARINPYAAAGGYGAFAETVTVTMDAAKGGLNAFDIWSNDIRGAGGLIKHGTGTLLLAGDNSYAGETSVQGGTLALTGSLAGNVTIGRAGAFVSTGSVGGALTNSGSLSGTGRIGGTLTNAGLLQPGFSIGTLTVGGNLNLTAGSVYVAETGSAGASDQIVVTGATGLDGALVLVAEDGGPSALGTYTVITSAGGVSGAFSSVQTGGPFLTGSVAVAGTQVRASVAPNVAAFATAGGTPNANAAGLAVAFMPYASPVLQSAVTLTAAGAPAALASLTGEIHAATGSVLAAQSTYLRQTLTNRLGEAEGGATAALAPLSYAAAPAAPAAKIGGFTAWGQGYGGWGSVSGGAASAVTSSVGGFLGGFDSEVAPGWRVGLAGGYSQTAFSTDAVSGSGDSDNYDLALYGANRMGPVTLRYAASYTWHDISTSRGVALPNLYQSLSADQDGGTGQVFGEVAYGVKAPGGVLLEPFAGLAYVRLDLDGFTETGGSAALTSGGLTQDNVLTTLGARVSQDFTAGTAMLAIRGSLAWQHAFGDLDPGITERFAVSGGPAFSVTGAPVARDTALLGLGLDWLITANARLGVSYTGQLAAETQNNAVQGRLTVAF</sequence>
<dbReference type="SUPFAM" id="SSF48317">
    <property type="entry name" value="Acid phosphatase/Vanadium-dependent haloperoxidase"/>
    <property type="match status" value="1"/>
</dbReference>